<comment type="caution">
    <text evidence="1">The sequence shown here is derived from an EMBL/GenBank/DDBJ whole genome shotgun (WGS) entry which is preliminary data.</text>
</comment>
<accession>X1A2R0</accession>
<evidence type="ECO:0000313" key="1">
    <source>
        <dbReference type="EMBL" id="GAG76365.1"/>
    </source>
</evidence>
<name>X1A2R0_9ZZZZ</name>
<proteinExistence type="predicted"/>
<dbReference type="EMBL" id="BART01017307">
    <property type="protein sequence ID" value="GAG76365.1"/>
    <property type="molecule type" value="Genomic_DNA"/>
</dbReference>
<reference evidence="1" key="1">
    <citation type="journal article" date="2014" name="Front. Microbiol.">
        <title>High frequency of phylogenetically diverse reductive dehalogenase-homologous genes in deep subseafloor sedimentary metagenomes.</title>
        <authorList>
            <person name="Kawai M."/>
            <person name="Futagami T."/>
            <person name="Toyoda A."/>
            <person name="Takaki Y."/>
            <person name="Nishi S."/>
            <person name="Hori S."/>
            <person name="Arai W."/>
            <person name="Tsubouchi T."/>
            <person name="Morono Y."/>
            <person name="Uchiyama I."/>
            <person name="Ito T."/>
            <person name="Fujiyama A."/>
            <person name="Inagaki F."/>
            <person name="Takami H."/>
        </authorList>
    </citation>
    <scope>NUCLEOTIDE SEQUENCE</scope>
    <source>
        <strain evidence="1">Expedition CK06-06</strain>
    </source>
</reference>
<gene>
    <name evidence="1" type="ORF">S01H4_32988</name>
</gene>
<organism evidence="1">
    <name type="scientific">marine sediment metagenome</name>
    <dbReference type="NCBI Taxonomy" id="412755"/>
    <lineage>
        <taxon>unclassified sequences</taxon>
        <taxon>metagenomes</taxon>
        <taxon>ecological metagenomes</taxon>
    </lineage>
</organism>
<protein>
    <submittedName>
        <fullName evidence="1">Uncharacterized protein</fullName>
    </submittedName>
</protein>
<dbReference type="AlphaFoldDB" id="X1A2R0"/>
<sequence length="52" mass="5872">MASATAFGKDSFVVRFSQEEILKIKVKAEELQEDNEEIVGAIIDAGYQELFY</sequence>